<sequence>MECDNTPDHLTFAGESLNKLKHKEPMTSLTFSKELAQRLLDSDE</sequence>
<gene>
    <name evidence="1" type="ORF">kac65v161_gp083</name>
</gene>
<protein>
    <submittedName>
        <fullName evidence="1">Uncharacterized protein</fullName>
    </submittedName>
</protein>
<organism evidence="1 2">
    <name type="scientific">Nodularia phage vB_NspS-kac65v161</name>
    <dbReference type="NCBI Taxonomy" id="2557580"/>
    <lineage>
        <taxon>Viruses</taxon>
        <taxon>Duplodnaviria</taxon>
        <taxon>Heunggongvirae</taxon>
        <taxon>Uroviricota</taxon>
        <taxon>Caudoviricetes</taxon>
        <taxon>Ravarandavirus</taxon>
        <taxon>Ravarandavirus kac65v151</taxon>
    </lineage>
</organism>
<name>A0A482MH99_9CAUD</name>
<evidence type="ECO:0000313" key="2">
    <source>
        <dbReference type="Proteomes" id="UP000310326"/>
    </source>
</evidence>
<evidence type="ECO:0000313" key="1">
    <source>
        <dbReference type="EMBL" id="QBQ73321.1"/>
    </source>
</evidence>
<dbReference type="EMBL" id="MK605243">
    <property type="protein sequence ID" value="QBQ73321.1"/>
    <property type="molecule type" value="Genomic_DNA"/>
</dbReference>
<proteinExistence type="predicted"/>
<reference evidence="1 2" key="1">
    <citation type="submission" date="2019-03" db="EMBL/GenBank/DDBJ databases">
        <title>Diversity and diversification of Nodularia spumigena cyanophages in the Baltic Sea.</title>
        <authorList>
            <person name="Sulcius S."/>
            <person name="Holmfeldt K."/>
            <person name="Simoliunas E."/>
        </authorList>
    </citation>
    <scope>NUCLEOTIDE SEQUENCE [LARGE SCALE GENOMIC DNA]</scope>
</reference>
<accession>A0A482MH99</accession>
<dbReference type="Proteomes" id="UP000310326">
    <property type="component" value="Segment"/>
</dbReference>